<accession>A0A0C1JS03</accession>
<dbReference type="PANTHER" id="PTHR14269">
    <property type="entry name" value="CDP-DIACYLGLYCEROL--GLYCEROL-3-PHOSPHATE 3-PHOSPHATIDYLTRANSFERASE-RELATED"/>
    <property type="match status" value="1"/>
</dbReference>
<feature type="transmembrane region" description="Helical" evidence="12">
    <location>
        <begin position="132"/>
        <end position="151"/>
    </location>
</feature>
<dbReference type="GO" id="GO:0008444">
    <property type="term" value="F:CDP-diacylglycerol-glycerol-3-phosphate 3-phosphatidyltransferase activity"/>
    <property type="evidence" value="ECO:0007669"/>
    <property type="project" value="UniProtKB-EC"/>
</dbReference>
<gene>
    <name evidence="13" type="primary">pgsA</name>
    <name evidence="13" type="ORF">DB44_AS00260</name>
</gene>
<comment type="caution">
    <text evidence="13">The sequence shown here is derived from an EMBL/GenBank/DDBJ whole genome shotgun (WGS) entry which is preliminary data.</text>
</comment>
<proteinExistence type="inferred from homology"/>
<evidence type="ECO:0000256" key="7">
    <source>
        <dbReference type="ARBA" id="ARBA00023098"/>
    </source>
</evidence>
<dbReference type="Pfam" id="PF01066">
    <property type="entry name" value="CDP-OH_P_transf"/>
    <property type="match status" value="1"/>
</dbReference>
<keyword evidence="3" id="KW-0444">Lipid biosynthesis</keyword>
<evidence type="ECO:0000256" key="6">
    <source>
        <dbReference type="ARBA" id="ARBA00022989"/>
    </source>
</evidence>
<dbReference type="InterPro" id="IPR048254">
    <property type="entry name" value="CDP_ALCOHOL_P_TRANSF_CS"/>
</dbReference>
<keyword evidence="9" id="KW-0594">Phospholipid biosynthesis</keyword>
<evidence type="ECO:0000256" key="12">
    <source>
        <dbReference type="SAM" id="Phobius"/>
    </source>
</evidence>
<organism evidence="13 14">
    <name type="scientific">Candidatus Protochlamydia amoebophila</name>
    <dbReference type="NCBI Taxonomy" id="362787"/>
    <lineage>
        <taxon>Bacteria</taxon>
        <taxon>Pseudomonadati</taxon>
        <taxon>Chlamydiota</taxon>
        <taxon>Chlamydiia</taxon>
        <taxon>Parachlamydiales</taxon>
        <taxon>Parachlamydiaceae</taxon>
        <taxon>Candidatus Protochlamydia</taxon>
    </lineage>
</organism>
<dbReference type="GO" id="GO:0016020">
    <property type="term" value="C:membrane"/>
    <property type="evidence" value="ECO:0007669"/>
    <property type="project" value="UniProtKB-SubCell"/>
</dbReference>
<sequence length="191" mass="22196">MSLIYTQHLIFFNFMLIFTPSNVLSFLRGPLALAFIVDHPFYRSLVIILAMLTDSLDGYLARRFRMTSQIGAFLDPLMDKIFVFTVALIFMYEGRLETWEALTLISRDFAVLLFGLYLAIKGNWAFRFRSIWSGKVTTALQFFVLLALTFHYTIPHFVFYSFILLGFVALCELYIVEKKELKIKIARPVSL</sequence>
<dbReference type="AlphaFoldDB" id="A0A0C1JS03"/>
<evidence type="ECO:0000256" key="8">
    <source>
        <dbReference type="ARBA" id="ARBA00023136"/>
    </source>
</evidence>
<keyword evidence="6 12" id="KW-1133">Transmembrane helix</keyword>
<keyword evidence="8 12" id="KW-0472">Membrane</keyword>
<comment type="subcellular location">
    <subcellularLocation>
        <location evidence="1">Membrane</location>
        <topology evidence="1">Multi-pass membrane protein</topology>
    </subcellularLocation>
</comment>
<feature type="transmembrane region" description="Helical" evidence="12">
    <location>
        <begin position="12"/>
        <end position="35"/>
    </location>
</feature>
<protein>
    <submittedName>
        <fullName evidence="13">CDP-diacylglycerol--glycerol-3-phosphate 3-phosphatidyltransferase</fullName>
        <ecNumber evidence="13">2.7.8.5</ecNumber>
    </submittedName>
</protein>
<evidence type="ECO:0000256" key="10">
    <source>
        <dbReference type="ARBA" id="ARBA00023264"/>
    </source>
</evidence>
<evidence type="ECO:0000313" key="14">
    <source>
        <dbReference type="Proteomes" id="UP000031465"/>
    </source>
</evidence>
<dbReference type="InterPro" id="IPR050324">
    <property type="entry name" value="CDP-alcohol_PTase-I"/>
</dbReference>
<feature type="transmembrane region" description="Helical" evidence="12">
    <location>
        <begin position="72"/>
        <end position="92"/>
    </location>
</feature>
<dbReference type="EC" id="2.7.8.5" evidence="13"/>
<name>A0A0C1JS03_9BACT</name>
<keyword evidence="10" id="KW-1208">Phospholipid metabolism</keyword>
<evidence type="ECO:0000256" key="1">
    <source>
        <dbReference type="ARBA" id="ARBA00004141"/>
    </source>
</evidence>
<reference evidence="13 14" key="1">
    <citation type="journal article" date="2014" name="Mol. Biol. Evol.">
        <title>Massive expansion of Ubiquitination-related gene families within the Chlamydiae.</title>
        <authorList>
            <person name="Domman D."/>
            <person name="Collingro A."/>
            <person name="Lagkouvardos I."/>
            <person name="Gehre L."/>
            <person name="Weinmaier T."/>
            <person name="Rattei T."/>
            <person name="Subtil A."/>
            <person name="Horn M."/>
        </authorList>
    </citation>
    <scope>NUCLEOTIDE SEQUENCE [LARGE SCALE GENOMIC DNA]</scope>
    <source>
        <strain evidence="13 14">EI2</strain>
    </source>
</reference>
<feature type="transmembrane region" description="Helical" evidence="12">
    <location>
        <begin position="104"/>
        <end position="120"/>
    </location>
</feature>
<evidence type="ECO:0000256" key="3">
    <source>
        <dbReference type="ARBA" id="ARBA00022516"/>
    </source>
</evidence>
<comment type="similarity">
    <text evidence="2 11">Belongs to the CDP-alcohol phosphatidyltransferase class-I family.</text>
</comment>
<dbReference type="InterPro" id="IPR000462">
    <property type="entry name" value="CDP-OH_P_trans"/>
</dbReference>
<evidence type="ECO:0000256" key="9">
    <source>
        <dbReference type="ARBA" id="ARBA00023209"/>
    </source>
</evidence>
<dbReference type="PANTHER" id="PTHR14269:SF11">
    <property type="entry name" value="CDP-DIACYLGLYCEROL--GLYCEROL-3-PHOSPHATE 3-PHOSPHATIDYLTRANSFERASE"/>
    <property type="match status" value="1"/>
</dbReference>
<keyword evidence="4 11" id="KW-0808">Transferase</keyword>
<dbReference type="GO" id="GO:0046474">
    <property type="term" value="P:glycerophospholipid biosynthetic process"/>
    <property type="evidence" value="ECO:0007669"/>
    <property type="project" value="TreeGrafter"/>
</dbReference>
<dbReference type="InterPro" id="IPR043130">
    <property type="entry name" value="CDP-OH_PTrfase_TM_dom"/>
</dbReference>
<evidence type="ECO:0000256" key="2">
    <source>
        <dbReference type="ARBA" id="ARBA00010441"/>
    </source>
</evidence>
<dbReference type="PATRIC" id="fig|362787.3.peg.269"/>
<evidence type="ECO:0000256" key="5">
    <source>
        <dbReference type="ARBA" id="ARBA00022692"/>
    </source>
</evidence>
<evidence type="ECO:0000313" key="13">
    <source>
        <dbReference type="EMBL" id="KIC73930.1"/>
    </source>
</evidence>
<keyword evidence="7" id="KW-0443">Lipid metabolism</keyword>
<dbReference type="Proteomes" id="UP000031465">
    <property type="component" value="Unassembled WGS sequence"/>
</dbReference>
<keyword evidence="5 12" id="KW-0812">Transmembrane</keyword>
<dbReference type="PROSITE" id="PS00379">
    <property type="entry name" value="CDP_ALCOHOL_P_TRANSF"/>
    <property type="match status" value="1"/>
</dbReference>
<evidence type="ECO:0000256" key="4">
    <source>
        <dbReference type="ARBA" id="ARBA00022679"/>
    </source>
</evidence>
<dbReference type="EMBL" id="JSAN01000017">
    <property type="protein sequence ID" value="KIC73930.1"/>
    <property type="molecule type" value="Genomic_DNA"/>
</dbReference>
<feature type="transmembrane region" description="Helical" evidence="12">
    <location>
        <begin position="157"/>
        <end position="176"/>
    </location>
</feature>
<dbReference type="Gene3D" id="1.20.120.1760">
    <property type="match status" value="1"/>
</dbReference>
<evidence type="ECO:0000256" key="11">
    <source>
        <dbReference type="RuleBase" id="RU003750"/>
    </source>
</evidence>